<keyword evidence="2" id="KW-1185">Reference proteome</keyword>
<evidence type="ECO:0000313" key="1">
    <source>
        <dbReference type="EMBL" id="KAH7855171.1"/>
    </source>
</evidence>
<dbReference type="EMBL" id="CM037161">
    <property type="protein sequence ID" value="KAH7855171.1"/>
    <property type="molecule type" value="Genomic_DNA"/>
</dbReference>
<accession>A0ACB7YNH1</accession>
<evidence type="ECO:0000313" key="2">
    <source>
        <dbReference type="Proteomes" id="UP000828048"/>
    </source>
</evidence>
<organism evidence="1 2">
    <name type="scientific">Vaccinium darrowii</name>
    <dbReference type="NCBI Taxonomy" id="229202"/>
    <lineage>
        <taxon>Eukaryota</taxon>
        <taxon>Viridiplantae</taxon>
        <taxon>Streptophyta</taxon>
        <taxon>Embryophyta</taxon>
        <taxon>Tracheophyta</taxon>
        <taxon>Spermatophyta</taxon>
        <taxon>Magnoliopsida</taxon>
        <taxon>eudicotyledons</taxon>
        <taxon>Gunneridae</taxon>
        <taxon>Pentapetalae</taxon>
        <taxon>asterids</taxon>
        <taxon>Ericales</taxon>
        <taxon>Ericaceae</taxon>
        <taxon>Vaccinioideae</taxon>
        <taxon>Vaccinieae</taxon>
        <taxon>Vaccinium</taxon>
    </lineage>
</organism>
<proteinExistence type="predicted"/>
<dbReference type="Proteomes" id="UP000828048">
    <property type="component" value="Chromosome 11"/>
</dbReference>
<comment type="caution">
    <text evidence="1">The sequence shown here is derived from an EMBL/GenBank/DDBJ whole genome shotgun (WGS) entry which is preliminary data.</text>
</comment>
<gene>
    <name evidence="1" type="ORF">Vadar_022102</name>
</gene>
<sequence length="145" mass="15872">MSHDITGQSLIRNGLGRGKFWAKVNGFHDFLLANTKPTGEPRQHEVEKPIRWSLPVHGFLKINSDGAFDATRKGGGVGLVARNLVGQVKWIAAIPISNVQSAKIVEALGFRWAMAMAKDRGEHLSFEGDAQCVIQMLQGVRVANQ</sequence>
<name>A0ACB7YNH1_9ERIC</name>
<reference evidence="1 2" key="1">
    <citation type="journal article" date="2021" name="Hortic Res">
        <title>High-quality reference genome and annotation aids understanding of berry development for evergreen blueberry (Vaccinium darrowii).</title>
        <authorList>
            <person name="Yu J."/>
            <person name="Hulse-Kemp A.M."/>
            <person name="Babiker E."/>
            <person name="Staton M."/>
        </authorList>
    </citation>
    <scope>NUCLEOTIDE SEQUENCE [LARGE SCALE GENOMIC DNA]</scope>
    <source>
        <strain evidence="2">cv. NJ 8807/NJ 8810</strain>
        <tissue evidence="1">Young leaf</tissue>
    </source>
</reference>
<protein>
    <submittedName>
        <fullName evidence="1">Uncharacterized protein</fullName>
    </submittedName>
</protein>